<proteinExistence type="predicted"/>
<evidence type="ECO:0000313" key="2">
    <source>
        <dbReference type="Proteomes" id="UP000050867"/>
    </source>
</evidence>
<dbReference type="eggNOG" id="COG4447">
    <property type="taxonomic scope" value="Bacteria"/>
</dbReference>
<accession>A0A0T6LTC4</accession>
<dbReference type="AlphaFoldDB" id="A0A0T6LTC4"/>
<organism evidence="1 2">
    <name type="scientific">Wenjunlia vitaminophila</name>
    <name type="common">Streptomyces vitaminophilus</name>
    <dbReference type="NCBI Taxonomy" id="76728"/>
    <lineage>
        <taxon>Bacteria</taxon>
        <taxon>Bacillati</taxon>
        <taxon>Actinomycetota</taxon>
        <taxon>Actinomycetes</taxon>
        <taxon>Kitasatosporales</taxon>
        <taxon>Streptomycetaceae</taxon>
        <taxon>Wenjunlia</taxon>
    </lineage>
</organism>
<dbReference type="EMBL" id="LLZU01000014">
    <property type="protein sequence ID" value="KRV49193.1"/>
    <property type="molecule type" value="Genomic_DNA"/>
</dbReference>
<dbReference type="SUPFAM" id="SSF110296">
    <property type="entry name" value="Oligoxyloglucan reducing end-specific cellobiohydrolase"/>
    <property type="match status" value="1"/>
</dbReference>
<evidence type="ECO:0000313" key="1">
    <source>
        <dbReference type="EMBL" id="KRV49193.1"/>
    </source>
</evidence>
<dbReference type="STRING" id="76728.AQ490_21560"/>
<sequence>MLAVPASSAAAPNADPYNWTETPIGKPGLMIEDVDAADGTAWAVGSEHGERLVALRRDGDTWTDATPDVSGANLVEVAVAAADDVWAVGWDSSPDDGTTSPLVTHWDGTTWAEIPSPAEIGAFDDVAVDAEGTVWVTGWARIGTAETAVVYQYADGRWTEYADGLGGAINGNSLTVLAPDDAWLALNPGLAHFDGTSWTMVKEFPADGSQILTGLTAVDATNIWAAGVANTRAGVQPVAWHYDGSKWSKVQTPNVSGQAYDVTIVDGQPVVVGEKFAPDWTSTPLVLTTKAGTEDPGLVQVAAPTTDAVVLTSADADAGRLWVAGGNIDVFTGFAAYAELP</sequence>
<gene>
    <name evidence="1" type="ORF">AQ490_21560</name>
</gene>
<protein>
    <submittedName>
        <fullName evidence="1">Uncharacterized protein</fullName>
    </submittedName>
</protein>
<dbReference type="Proteomes" id="UP000050867">
    <property type="component" value="Unassembled WGS sequence"/>
</dbReference>
<comment type="caution">
    <text evidence="1">The sequence shown here is derived from an EMBL/GenBank/DDBJ whole genome shotgun (WGS) entry which is preliminary data.</text>
</comment>
<reference evidence="1 2" key="1">
    <citation type="submission" date="2015-10" db="EMBL/GenBank/DDBJ databases">
        <title>Draft genome sequence of pyrrolomycin-producing Streptomyces vitaminophilus.</title>
        <authorList>
            <person name="Graham D.E."/>
            <person name="Mahan K.M."/>
            <person name="Klingeman D.M."/>
            <person name="Hettich R.L."/>
            <person name="Parry R.J."/>
        </authorList>
    </citation>
    <scope>NUCLEOTIDE SEQUENCE [LARGE SCALE GENOMIC DNA]</scope>
    <source>
        <strain evidence="1 2">ATCC 31673</strain>
    </source>
</reference>
<name>A0A0T6LTC4_WENVI</name>
<keyword evidence="2" id="KW-1185">Reference proteome</keyword>